<dbReference type="GeneID" id="109582076"/>
<keyword evidence="10" id="KW-1185">Reference proteome</keyword>
<dbReference type="InterPro" id="IPR039670">
    <property type="entry name" value="NPC2-like"/>
</dbReference>
<evidence type="ECO:0000256" key="7">
    <source>
        <dbReference type="SAM" id="SignalP"/>
    </source>
</evidence>
<evidence type="ECO:0000313" key="9">
    <source>
        <dbReference type="EnsemblMetazoa" id="XP_019852227.1"/>
    </source>
</evidence>
<dbReference type="InterPro" id="IPR014756">
    <property type="entry name" value="Ig_E-set"/>
</dbReference>
<dbReference type="SMART" id="SM00737">
    <property type="entry name" value="ML"/>
    <property type="match status" value="1"/>
</dbReference>
<evidence type="ECO:0000313" key="10">
    <source>
        <dbReference type="Proteomes" id="UP000007879"/>
    </source>
</evidence>
<feature type="chain" id="PRO_5042992568" description="MD-2-related lipid-recognition domain-containing protein" evidence="7">
    <location>
        <begin position="25"/>
        <end position="164"/>
    </location>
</feature>
<comment type="similarity">
    <text evidence="2">Belongs to the NPC2 family.</text>
</comment>
<accession>A0AAN0J646</accession>
<comment type="subunit">
    <text evidence="3">Monomer.</text>
</comment>
<name>A0AAN0J646_AMPQE</name>
<dbReference type="Pfam" id="PF02221">
    <property type="entry name" value="E1_DerP2_DerF2"/>
    <property type="match status" value="1"/>
</dbReference>
<keyword evidence="6" id="KW-0445">Lipid transport</keyword>
<protein>
    <recommendedName>
        <fullName evidence="8">MD-2-related lipid-recognition domain-containing protein</fullName>
    </recommendedName>
</protein>
<keyword evidence="4" id="KW-0813">Transport</keyword>
<organism evidence="9 10">
    <name type="scientific">Amphimedon queenslandica</name>
    <name type="common">Sponge</name>
    <dbReference type="NCBI Taxonomy" id="400682"/>
    <lineage>
        <taxon>Eukaryota</taxon>
        <taxon>Metazoa</taxon>
        <taxon>Porifera</taxon>
        <taxon>Demospongiae</taxon>
        <taxon>Heteroscleromorpha</taxon>
        <taxon>Haplosclerida</taxon>
        <taxon>Niphatidae</taxon>
        <taxon>Amphimedon</taxon>
    </lineage>
</organism>
<dbReference type="EnsemblMetazoa" id="XM_019996668.1">
    <property type="protein sequence ID" value="XP_019852227.1"/>
    <property type="gene ID" value="LOC109582076"/>
</dbReference>
<evidence type="ECO:0000256" key="5">
    <source>
        <dbReference type="ARBA" id="ARBA00022729"/>
    </source>
</evidence>
<dbReference type="SUPFAM" id="SSF81296">
    <property type="entry name" value="E set domains"/>
    <property type="match status" value="1"/>
</dbReference>
<comment type="function">
    <text evidence="1">Catalyzes the intermembrane transfer of phosphatidylglycerol and phosphatidylinositol.</text>
</comment>
<dbReference type="InterPro" id="IPR036846">
    <property type="entry name" value="GM2-AP_sf"/>
</dbReference>
<sequence>MGRLVEYILLLLSVVLVISTLTGSANNYYNEEPIKFTDCSVTKKFAELTNASLTPYPLIRGRRFHWKAKIHIKKTIKWAILHLTLKTSFKNFTNITFVDEKFNFCDLCVQYIKEYCPIQPGIYNYRYSDTPSHLLWPGQYNFKVTVYNQEGEQIFCGTKEVKLN</sequence>
<evidence type="ECO:0000256" key="2">
    <source>
        <dbReference type="ARBA" id="ARBA00006370"/>
    </source>
</evidence>
<dbReference type="GO" id="GO:0015918">
    <property type="term" value="P:sterol transport"/>
    <property type="evidence" value="ECO:0007669"/>
    <property type="project" value="InterPro"/>
</dbReference>
<reference evidence="9" key="2">
    <citation type="submission" date="2024-06" db="UniProtKB">
        <authorList>
            <consortium name="EnsemblMetazoa"/>
        </authorList>
    </citation>
    <scope>IDENTIFICATION</scope>
</reference>
<evidence type="ECO:0000259" key="8">
    <source>
        <dbReference type="SMART" id="SM00737"/>
    </source>
</evidence>
<evidence type="ECO:0000256" key="4">
    <source>
        <dbReference type="ARBA" id="ARBA00022448"/>
    </source>
</evidence>
<dbReference type="Proteomes" id="UP000007879">
    <property type="component" value="Unassembled WGS sequence"/>
</dbReference>
<feature type="signal peptide" evidence="7">
    <location>
        <begin position="1"/>
        <end position="24"/>
    </location>
</feature>
<dbReference type="PANTHER" id="PTHR11306:SF0">
    <property type="entry name" value="PHOSPHATIDYLGLYCEROL_PHOSPHATIDYLINOSITOL TRANSFER PROTEIN"/>
    <property type="match status" value="1"/>
</dbReference>
<reference evidence="10" key="1">
    <citation type="journal article" date="2010" name="Nature">
        <title>The Amphimedon queenslandica genome and the evolution of animal complexity.</title>
        <authorList>
            <person name="Srivastava M."/>
            <person name="Simakov O."/>
            <person name="Chapman J."/>
            <person name="Fahey B."/>
            <person name="Gauthier M.E."/>
            <person name="Mitros T."/>
            <person name="Richards G.S."/>
            <person name="Conaco C."/>
            <person name="Dacre M."/>
            <person name="Hellsten U."/>
            <person name="Larroux C."/>
            <person name="Putnam N.H."/>
            <person name="Stanke M."/>
            <person name="Adamska M."/>
            <person name="Darling A."/>
            <person name="Degnan S.M."/>
            <person name="Oakley T.H."/>
            <person name="Plachetzki D.C."/>
            <person name="Zhai Y."/>
            <person name="Adamski M."/>
            <person name="Calcino A."/>
            <person name="Cummins S.F."/>
            <person name="Goodstein D.M."/>
            <person name="Harris C."/>
            <person name="Jackson D.J."/>
            <person name="Leys S.P."/>
            <person name="Shu S."/>
            <person name="Woodcroft B.J."/>
            <person name="Vervoort M."/>
            <person name="Kosik K.S."/>
            <person name="Manning G."/>
            <person name="Degnan B.M."/>
            <person name="Rokhsar D.S."/>
        </authorList>
    </citation>
    <scope>NUCLEOTIDE SEQUENCE [LARGE SCALE GENOMIC DNA]</scope>
</reference>
<dbReference type="PANTHER" id="PTHR11306">
    <property type="entry name" value="NIEMANN PICK TYPE C2 PROTEIN NPC2-RELATED"/>
    <property type="match status" value="1"/>
</dbReference>
<evidence type="ECO:0000256" key="3">
    <source>
        <dbReference type="ARBA" id="ARBA00011245"/>
    </source>
</evidence>
<dbReference type="Gene3D" id="2.70.220.10">
    <property type="entry name" value="Ganglioside GM2 activator"/>
    <property type="match status" value="1"/>
</dbReference>
<feature type="domain" description="MD-2-related lipid-recognition" evidence="8">
    <location>
        <begin position="36"/>
        <end position="161"/>
    </location>
</feature>
<evidence type="ECO:0000256" key="1">
    <source>
        <dbReference type="ARBA" id="ARBA00002053"/>
    </source>
</evidence>
<evidence type="ECO:0000256" key="6">
    <source>
        <dbReference type="ARBA" id="ARBA00023055"/>
    </source>
</evidence>
<dbReference type="InterPro" id="IPR003172">
    <property type="entry name" value="ML_dom"/>
</dbReference>
<dbReference type="KEGG" id="aqu:109582076"/>
<keyword evidence="5 7" id="KW-0732">Signal</keyword>
<proteinExistence type="inferred from homology"/>
<dbReference type="RefSeq" id="XP_019852227.1">
    <property type="nucleotide sequence ID" value="XM_019996668.1"/>
</dbReference>
<dbReference type="GO" id="GO:0032934">
    <property type="term" value="F:sterol binding"/>
    <property type="evidence" value="ECO:0007669"/>
    <property type="project" value="InterPro"/>
</dbReference>
<dbReference type="AlphaFoldDB" id="A0AAN0J646"/>